<dbReference type="PANTHER" id="PTHR31818:SF1">
    <property type="entry name" value="O-FUCOSYLTRANSFERASE 16"/>
    <property type="match status" value="1"/>
</dbReference>
<organism evidence="11">
    <name type="scientific">Salvia splendens</name>
    <name type="common">Scarlet sage</name>
    <dbReference type="NCBI Taxonomy" id="180675"/>
    <lineage>
        <taxon>Eukaryota</taxon>
        <taxon>Viridiplantae</taxon>
        <taxon>Streptophyta</taxon>
        <taxon>Embryophyta</taxon>
        <taxon>Tracheophyta</taxon>
        <taxon>Spermatophyta</taxon>
        <taxon>Magnoliopsida</taxon>
        <taxon>eudicotyledons</taxon>
        <taxon>Gunneridae</taxon>
        <taxon>Pentapetalae</taxon>
        <taxon>asterids</taxon>
        <taxon>lamiids</taxon>
        <taxon>Lamiales</taxon>
        <taxon>Lamiaceae</taxon>
        <taxon>Nepetoideae</taxon>
        <taxon>Mentheae</taxon>
        <taxon>Salviinae</taxon>
        <taxon>Salvia</taxon>
        <taxon>Salvia subgen. Calosphace</taxon>
        <taxon>core Calosphace</taxon>
    </lineage>
</organism>
<evidence type="ECO:0000256" key="8">
    <source>
        <dbReference type="SAM" id="MobiDB-lite"/>
    </source>
</evidence>
<dbReference type="InterPro" id="IPR019378">
    <property type="entry name" value="GDP-Fuc_O-FucTrfase"/>
</dbReference>
<dbReference type="SUPFAM" id="SSF54427">
    <property type="entry name" value="NTF2-like"/>
    <property type="match status" value="1"/>
</dbReference>
<dbReference type="FunFam" id="3.40.50.720:FF:000324">
    <property type="entry name" value="uncharacterized protein ycf39 isoform X1"/>
    <property type="match status" value="1"/>
</dbReference>
<evidence type="ECO:0000256" key="5">
    <source>
        <dbReference type="ARBA" id="ARBA00023277"/>
    </source>
</evidence>
<feature type="region of interest" description="Disordered" evidence="8">
    <location>
        <begin position="491"/>
        <end position="511"/>
    </location>
</feature>
<evidence type="ECO:0000256" key="9">
    <source>
        <dbReference type="SAM" id="Phobius"/>
    </source>
</evidence>
<dbReference type="Pfam" id="PF05368">
    <property type="entry name" value="NmrA"/>
    <property type="match status" value="1"/>
</dbReference>
<feature type="compositionally biased region" description="Basic and acidic residues" evidence="8">
    <location>
        <begin position="491"/>
        <end position="502"/>
    </location>
</feature>
<keyword evidence="2" id="KW-0328">Glycosyltransferase</keyword>
<evidence type="ECO:0000256" key="7">
    <source>
        <dbReference type="SAM" id="Coils"/>
    </source>
</evidence>
<sequence>MSMMKKKPHRDELIGLQILHGLVFRHHSRRRRFPLFSALSGCLLLLFAVVLFLSPPVSDHTGHHRRLILDTSFNNRVGIHINAEKENVFRVPIVDAVVAAYILNATLVVPKLDQKSFWKDASNFSEIFNVGWFIKYLAKDVKIVAQLPETAGRIITTRSPRKCNKKCYETRIVPIYQRKRVGVCFFTMFTSFSVSISQRLKSVDKMLCFGCHQVQAVQLTKFDYRLSNRLDMDLQKLRCRVNYHALRFTSPIQDMGMKLSQRMRAKSNHYVALHLRYEPDMLAFSGCYYGGGVKETKELASIRKRWKTLHTKNPEKERRHGKCPLTPEEVGLMLRALGFGNDVHIYVASGEVYGGEETLAPLKALFPNIHTKETLASKEELAEFQSYSSRMAALDFIVCDESDVFVANNNGNMAKILAGKRRYSGHKPTIRPNAKKLYRLFNDRHNMTWNDFASHIRTSQVGFMGEPNEVKPGRGEFHEHPLPCICQKRGDSARNGVDRNNESNEEDEEQDLFETEYAEEDRVVPNRRDSGLRSNYHGHPKARQRFVLVEACYSSSAAIITSTGVSRPPNAYLFRRDFGVFNEFSKKIKGEVEKNQELQKSIKEMKEKAEEFKGVTENLQMRTKQTTEQLLKHVDGVLTEAEVKAKKVYADVEEKISTAKEEVKEKLDFGKQKPTGEDGSASSGNTDEKDGTNASSGEEKQQGSESGDGAESLFDRVKSGVSSMSPKMSSAFHKMKEAKPVDLVKKGYDIVKDELKGNPNRRKRLGYDASSTPTPSAKIEKSTRTDIVVVPTKQSAWSKKWDAFKNKMRGNPVFKRVSGFSEPVIEKSQEIAEDMRERWETSDHPVVHKIQDISETVLGESDAAMSFKEIRRRDPTFSLPEFVTEVQEAVRPVLNAYFKGDAKVLEKYCSSHVIERCKAEHQALQTQGIFFDNKILHVSDAEVRETKMMGDSPIIIVAFQTQQVYCVRDRQGVITEGGQDTIHTVYYAWAMQQLDPEEAGEGAPYSTWKLREMQQLGRGNAAVITCNAQAAPAAVNLAPGTPVRPTSILVVGATGTLGRQVVRRALDEGYDVRCLVRPRPAPADFLRDWGATVADLSKPETIPATLVGVHTVIDCATGRPEEPIKTVDWEGKVALIQCAKAMGIQKFIFFSIHNCDKHPEVPLMEIKYCTEKFLRDSGLNHVVIRLCGFMQGLIGQYAVPILEEKSVWGTDAPTRIAYMDTQDIARLTFIALRNESINGKLLTFAGPRAWTTQEVITLCERLAGQDANVTTVPVSVLRFTRQLTRLFEWTSDVADRLAFSEVLTSDTVFSAPMTDTYQLLGVDAKDISSLEKYLQDYFTNILKKLKDIKAQSKQTDIFF</sequence>
<dbReference type="PANTHER" id="PTHR31818">
    <property type="entry name" value="O-FUCOSYLTRANSFERASE 16"/>
    <property type="match status" value="1"/>
</dbReference>
<dbReference type="InterPro" id="IPR032710">
    <property type="entry name" value="NTF2-like_dom_sf"/>
</dbReference>
<feature type="compositionally biased region" description="Basic and acidic residues" evidence="8">
    <location>
        <begin position="667"/>
        <end position="676"/>
    </location>
</feature>
<keyword evidence="4" id="KW-0294">Fucose metabolism</keyword>
<dbReference type="InterPro" id="IPR036291">
    <property type="entry name" value="NAD(P)-bd_dom_sf"/>
</dbReference>
<dbReference type="InterPro" id="IPR024709">
    <property type="entry name" value="FucosylTrfase_pln"/>
</dbReference>
<name>A0A8X8XIN6_SALSN</name>
<feature type="region of interest" description="Disordered" evidence="8">
    <location>
        <begin position="667"/>
        <end position="712"/>
    </location>
</feature>
<feature type="domain" description="Tim44-like" evidence="10">
    <location>
        <begin position="863"/>
        <end position="1015"/>
    </location>
</feature>
<keyword evidence="9" id="KW-0472">Membrane</keyword>
<dbReference type="GO" id="GO:0016757">
    <property type="term" value="F:glycosyltransferase activity"/>
    <property type="evidence" value="ECO:0007669"/>
    <property type="project" value="UniProtKB-KW"/>
</dbReference>
<dbReference type="InterPro" id="IPR007379">
    <property type="entry name" value="Tim44-like_dom"/>
</dbReference>
<dbReference type="Gene3D" id="3.40.50.720">
    <property type="entry name" value="NAD(P)-binding Rossmann-like Domain"/>
    <property type="match status" value="1"/>
</dbReference>
<keyword evidence="3" id="KW-0808">Transferase</keyword>
<evidence type="ECO:0000256" key="2">
    <source>
        <dbReference type="ARBA" id="ARBA00022676"/>
    </source>
</evidence>
<evidence type="ECO:0000313" key="11">
    <source>
        <dbReference type="EMBL" id="KAG6413572.1"/>
    </source>
</evidence>
<dbReference type="InterPro" id="IPR008030">
    <property type="entry name" value="NmrA-like"/>
</dbReference>
<comment type="caution">
    <text evidence="11">The sequence shown here is derived from an EMBL/GenBank/DDBJ whole genome shotgun (WGS) entry which is preliminary data.</text>
</comment>
<dbReference type="SUPFAM" id="SSF51735">
    <property type="entry name" value="NAD(P)-binding Rossmann-fold domains"/>
    <property type="match status" value="1"/>
</dbReference>
<dbReference type="CDD" id="cd05243">
    <property type="entry name" value="SDR_a5"/>
    <property type="match status" value="1"/>
</dbReference>
<feature type="region of interest" description="Disordered" evidence="8">
    <location>
        <begin position="756"/>
        <end position="783"/>
    </location>
</feature>
<keyword evidence="9" id="KW-0812">Transmembrane</keyword>
<reference evidence="11" key="1">
    <citation type="submission" date="2018-01" db="EMBL/GenBank/DDBJ databases">
        <authorList>
            <person name="Mao J.F."/>
        </authorList>
    </citation>
    <scope>NUCLEOTIDE SEQUENCE</scope>
    <source>
        <strain evidence="11">Huo1</strain>
        <tissue evidence="11">Leaf</tissue>
    </source>
</reference>
<gene>
    <name evidence="11" type="ORF">SASPL_126286</name>
</gene>
<dbReference type="SMART" id="SM00978">
    <property type="entry name" value="Tim44"/>
    <property type="match status" value="1"/>
</dbReference>
<dbReference type="Gene3D" id="3.10.450.240">
    <property type="match status" value="1"/>
</dbReference>
<evidence type="ECO:0000313" key="12">
    <source>
        <dbReference type="Proteomes" id="UP000298416"/>
    </source>
</evidence>
<reference evidence="11" key="2">
    <citation type="submission" date="2020-08" db="EMBL/GenBank/DDBJ databases">
        <title>Plant Genome Project.</title>
        <authorList>
            <person name="Zhang R.-G."/>
        </authorList>
    </citation>
    <scope>NUCLEOTIDE SEQUENCE</scope>
    <source>
        <strain evidence="11">Huo1</strain>
        <tissue evidence="11">Leaf</tissue>
    </source>
</reference>
<protein>
    <recommendedName>
        <fullName evidence="6">O-fucosyltransferase family protein</fullName>
    </recommendedName>
</protein>
<evidence type="ECO:0000256" key="4">
    <source>
        <dbReference type="ARBA" id="ARBA00023253"/>
    </source>
</evidence>
<evidence type="ECO:0000256" key="6">
    <source>
        <dbReference type="ARBA" id="ARBA00030350"/>
    </source>
</evidence>
<feature type="coiled-coil region" evidence="7">
    <location>
        <begin position="588"/>
        <end position="662"/>
    </location>
</feature>
<feature type="transmembrane region" description="Helical" evidence="9">
    <location>
        <begin position="33"/>
        <end position="53"/>
    </location>
</feature>
<dbReference type="Pfam" id="PF04280">
    <property type="entry name" value="Tim44"/>
    <property type="match status" value="1"/>
</dbReference>
<keyword evidence="5" id="KW-0119">Carbohydrate metabolism</keyword>
<comment type="similarity">
    <text evidence="1">Belongs to the glycosyltransferase GT106 family.</text>
</comment>
<evidence type="ECO:0000256" key="3">
    <source>
        <dbReference type="ARBA" id="ARBA00022679"/>
    </source>
</evidence>
<evidence type="ECO:0000256" key="1">
    <source>
        <dbReference type="ARBA" id="ARBA00007737"/>
    </source>
</evidence>
<feature type="compositionally biased region" description="Basic and acidic residues" evidence="8">
    <location>
        <begin position="686"/>
        <end position="702"/>
    </location>
</feature>
<dbReference type="GO" id="GO:0006004">
    <property type="term" value="P:fucose metabolic process"/>
    <property type="evidence" value="ECO:0007669"/>
    <property type="project" value="UniProtKB-KW"/>
</dbReference>
<dbReference type="CDD" id="cd11299">
    <property type="entry name" value="O-FucT_plant"/>
    <property type="match status" value="1"/>
</dbReference>
<keyword evidence="7" id="KW-0175">Coiled coil</keyword>
<proteinExistence type="inferred from homology"/>
<keyword evidence="9" id="KW-1133">Transmembrane helix</keyword>
<keyword evidence="12" id="KW-1185">Reference proteome</keyword>
<dbReference type="Pfam" id="PF10250">
    <property type="entry name" value="O-FucT"/>
    <property type="match status" value="1"/>
</dbReference>
<dbReference type="EMBL" id="PNBA02000009">
    <property type="protein sequence ID" value="KAG6413572.1"/>
    <property type="molecule type" value="Genomic_DNA"/>
</dbReference>
<evidence type="ECO:0000259" key="10">
    <source>
        <dbReference type="SMART" id="SM00978"/>
    </source>
</evidence>
<dbReference type="Proteomes" id="UP000298416">
    <property type="component" value="Unassembled WGS sequence"/>
</dbReference>
<accession>A0A8X8XIN6</accession>